<protein>
    <submittedName>
        <fullName evidence="2">Ribulose 1,5-bisphosphate carboxylase large subunit</fullName>
        <ecNumber evidence="2">4.1.1.39</ecNumber>
    </submittedName>
</protein>
<reference evidence="2 3" key="1">
    <citation type="submission" date="2018-03" db="EMBL/GenBank/DDBJ databases">
        <title>Phenotypic and genomic properties of Cyclonatronum proteinivorum gen. nov., sp. nov., a haloalkaliphilic bacteroidete from soda lakes possessing Na+-translocating rhodopsin.</title>
        <authorList>
            <person name="Toshchakov S.V."/>
            <person name="Korzhenkov A."/>
            <person name="Samarov N.I."/>
            <person name="Kublanov I.V."/>
            <person name="Muntyan M.S."/>
            <person name="Sorokin D.Y."/>
        </authorList>
    </citation>
    <scope>NUCLEOTIDE SEQUENCE [LARGE SCALE GENOMIC DNA]</scope>
    <source>
        <strain evidence="2 3">Omega</strain>
    </source>
</reference>
<evidence type="ECO:0000313" key="3">
    <source>
        <dbReference type="Proteomes" id="UP000254808"/>
    </source>
</evidence>
<dbReference type="CDD" id="cd08210">
    <property type="entry name" value="RLP_RrRLP"/>
    <property type="match status" value="1"/>
</dbReference>
<dbReference type="GO" id="GO:0016984">
    <property type="term" value="F:ribulose-bisphosphate carboxylase activity"/>
    <property type="evidence" value="ECO:0007669"/>
    <property type="project" value="UniProtKB-EC"/>
</dbReference>
<dbReference type="KEGG" id="cprv:CYPRO_1179"/>
<dbReference type="InterPro" id="IPR000685">
    <property type="entry name" value="RuBisCO_lsu_C"/>
</dbReference>
<dbReference type="EC" id="4.1.1.39" evidence="2"/>
<sequence length="374" mass="40540">MIISENRFTVHYLIQAVSKSEAALFCRRIAYEQSVELPDDVLSDEIRGHIVGQLISLTAAERENRWQASISYALDSLGDEVSQFLNVLFGNMSLFPGAQVVGCEWDEIPDEILPGPKAGLDGVREKFGITRRRALSCSALKPIGLETRELAHFCYSFALGGVDIIKDDHGLANQPTSPFADRLAACTDAVKRAADKTGHLAAYFPNITADGSETLRRYEQAYEAGAGGVLLMPHLCGPSTMTELAKSGIPLPIMAHPAFSGAYVMSDTQGFTPEFLYGTLWRKLGADFVIYPNAGGRFSFSEAACHAINENCRRPLGGIAASIPTPGGGVQRDTLTSLLEAYGPDTCFLIGGSLYQHPRGIEFASRELTELLNQ</sequence>
<dbReference type="GO" id="GO:0000287">
    <property type="term" value="F:magnesium ion binding"/>
    <property type="evidence" value="ECO:0007669"/>
    <property type="project" value="InterPro"/>
</dbReference>
<dbReference type="SFLD" id="SFLDG00301">
    <property type="entry name" value="RuBisCO-like_proteins"/>
    <property type="match status" value="1"/>
</dbReference>
<dbReference type="InterPro" id="IPR036422">
    <property type="entry name" value="RuBisCO_lsu_N_sf"/>
</dbReference>
<dbReference type="SUPFAM" id="SSF54966">
    <property type="entry name" value="RuBisCO, large subunit, small (N-terminal) domain"/>
    <property type="match status" value="1"/>
</dbReference>
<evidence type="ECO:0000313" key="2">
    <source>
        <dbReference type="EMBL" id="AXJ00443.1"/>
    </source>
</evidence>
<dbReference type="AlphaFoldDB" id="A0A345UIZ1"/>
<dbReference type="SFLD" id="SFLDS00014">
    <property type="entry name" value="RuBisCO"/>
    <property type="match status" value="1"/>
</dbReference>
<dbReference type="SUPFAM" id="SSF51649">
    <property type="entry name" value="RuBisCo, C-terminal domain"/>
    <property type="match status" value="1"/>
</dbReference>
<dbReference type="PANTHER" id="PTHR42704">
    <property type="entry name" value="RIBULOSE BISPHOSPHATE CARBOXYLASE"/>
    <property type="match status" value="1"/>
</dbReference>
<keyword evidence="3" id="KW-1185">Reference proteome</keyword>
<accession>A0A345UIZ1</accession>
<dbReference type="Gene3D" id="3.30.70.150">
    <property type="entry name" value="RuBisCO large subunit, N-terminal domain"/>
    <property type="match status" value="1"/>
</dbReference>
<dbReference type="RefSeq" id="WP_114983720.1">
    <property type="nucleotide sequence ID" value="NZ_CP027806.1"/>
</dbReference>
<dbReference type="InterPro" id="IPR033966">
    <property type="entry name" value="RuBisCO"/>
</dbReference>
<name>A0A345UIZ1_9BACT</name>
<dbReference type="GO" id="GO:0015977">
    <property type="term" value="P:carbon fixation"/>
    <property type="evidence" value="ECO:0007669"/>
    <property type="project" value="InterPro"/>
</dbReference>
<feature type="domain" description="Ribulose bisphosphate carboxylase large subunit C-terminal" evidence="1">
    <location>
        <begin position="127"/>
        <end position="361"/>
    </location>
</feature>
<organism evidence="2 3">
    <name type="scientific">Cyclonatronum proteinivorum</name>
    <dbReference type="NCBI Taxonomy" id="1457365"/>
    <lineage>
        <taxon>Bacteria</taxon>
        <taxon>Pseudomonadati</taxon>
        <taxon>Balneolota</taxon>
        <taxon>Balneolia</taxon>
        <taxon>Balneolales</taxon>
        <taxon>Cyclonatronaceae</taxon>
        <taxon>Cyclonatronum</taxon>
    </lineage>
</organism>
<evidence type="ECO:0000259" key="1">
    <source>
        <dbReference type="Pfam" id="PF00016"/>
    </source>
</evidence>
<proteinExistence type="predicted"/>
<dbReference type="EMBL" id="CP027806">
    <property type="protein sequence ID" value="AXJ00443.1"/>
    <property type="molecule type" value="Genomic_DNA"/>
</dbReference>
<dbReference type="Gene3D" id="3.20.20.110">
    <property type="entry name" value="Ribulose bisphosphate carboxylase, large subunit, C-terminal domain"/>
    <property type="match status" value="1"/>
</dbReference>
<dbReference type="Pfam" id="PF00016">
    <property type="entry name" value="RuBisCO_large"/>
    <property type="match status" value="1"/>
</dbReference>
<dbReference type="Proteomes" id="UP000254808">
    <property type="component" value="Chromosome"/>
</dbReference>
<keyword evidence="2" id="KW-0456">Lyase</keyword>
<dbReference type="InterPro" id="IPR036376">
    <property type="entry name" value="RuBisCO_lsu_C_sf"/>
</dbReference>
<dbReference type="PANTHER" id="PTHR42704:SF17">
    <property type="entry name" value="RIBULOSE BISPHOSPHATE CARBOXYLASE LARGE CHAIN"/>
    <property type="match status" value="1"/>
</dbReference>
<gene>
    <name evidence="2" type="ORF">CYPRO_1179</name>
</gene>
<dbReference type="OrthoDB" id="9770811at2"/>